<evidence type="ECO:0000313" key="2">
    <source>
        <dbReference type="EMBL" id="MCH5597240.1"/>
    </source>
</evidence>
<sequence>MGYGTGNYQDAKMQKLANKGNGNHAYIDNLSEARKVLISQFGGTMFTIAKDVKLQIEFNPAKVQGYRLIGYENRMLANEDFNDDKKDAGELGSGHTVTALYEIIPVGINAPELKIVDDLKYHNNKEAASGFANSNEVMTVKFRYKKPDGDKSLLLQKVIAGSPVTFRNASENIHLAAGLAQFGMLLRNSEYKGTGGYELAQQIISQTSKTDKDGYRKELLELLKTVRKIQNINNEQTKISDEYSLEFLSKN</sequence>
<gene>
    <name evidence="2" type="ORF">MKP09_04650</name>
</gene>
<reference evidence="2 3" key="1">
    <citation type="submission" date="2022-02" db="EMBL/GenBank/DDBJ databases">
        <authorList>
            <person name="Min J."/>
        </authorList>
    </citation>
    <scope>NUCLEOTIDE SEQUENCE [LARGE SCALE GENOMIC DNA]</scope>
    <source>
        <strain evidence="2 3">GR10-1</strain>
    </source>
</reference>
<protein>
    <submittedName>
        <fullName evidence="2">DUF3520 domain-containing protein</fullName>
    </submittedName>
</protein>
<organism evidence="2 3">
    <name type="scientific">Niabella ginsengisoli</name>
    <dbReference type="NCBI Taxonomy" id="522298"/>
    <lineage>
        <taxon>Bacteria</taxon>
        <taxon>Pseudomonadati</taxon>
        <taxon>Bacteroidota</taxon>
        <taxon>Chitinophagia</taxon>
        <taxon>Chitinophagales</taxon>
        <taxon>Chitinophagaceae</taxon>
        <taxon>Niabella</taxon>
    </lineage>
</organism>
<evidence type="ECO:0000313" key="3">
    <source>
        <dbReference type="Proteomes" id="UP001202248"/>
    </source>
</evidence>
<dbReference type="Proteomes" id="UP001202248">
    <property type="component" value="Unassembled WGS sequence"/>
</dbReference>
<keyword evidence="3" id="KW-1185">Reference proteome</keyword>
<dbReference type="RefSeq" id="WP_240826639.1">
    <property type="nucleotide sequence ID" value="NZ_JAKWBL010000001.1"/>
</dbReference>
<proteinExistence type="predicted"/>
<name>A0ABS9SFV7_9BACT</name>
<dbReference type="Pfam" id="PF12034">
    <property type="entry name" value="YfbK_C"/>
    <property type="match status" value="1"/>
</dbReference>
<dbReference type="InterPro" id="IPR021908">
    <property type="entry name" value="YfbK_C"/>
</dbReference>
<feature type="domain" description="Uncharacterized protein YfbK C-terminal" evidence="1">
    <location>
        <begin position="43"/>
        <end position="228"/>
    </location>
</feature>
<evidence type="ECO:0000259" key="1">
    <source>
        <dbReference type="Pfam" id="PF12034"/>
    </source>
</evidence>
<comment type="caution">
    <text evidence="2">The sequence shown here is derived from an EMBL/GenBank/DDBJ whole genome shotgun (WGS) entry which is preliminary data.</text>
</comment>
<accession>A0ABS9SFV7</accession>
<dbReference type="EMBL" id="JAKWBL010000001">
    <property type="protein sequence ID" value="MCH5597240.1"/>
    <property type="molecule type" value="Genomic_DNA"/>
</dbReference>